<name>A0A942YC39_9BACI</name>
<protein>
    <submittedName>
        <fullName evidence="2">Uncharacterized protein</fullName>
    </submittedName>
</protein>
<proteinExistence type="predicted"/>
<organism evidence="2">
    <name type="scientific">Neobacillus citreus</name>
    <dbReference type="NCBI Taxonomy" id="2833578"/>
    <lineage>
        <taxon>Bacteria</taxon>
        <taxon>Bacillati</taxon>
        <taxon>Bacillota</taxon>
        <taxon>Bacilli</taxon>
        <taxon>Bacillales</taxon>
        <taxon>Bacillaceae</taxon>
        <taxon>Neobacillus</taxon>
    </lineage>
</organism>
<keyword evidence="1" id="KW-1133">Transmembrane helix</keyword>
<comment type="caution">
    <text evidence="2">The sequence shown here is derived from an EMBL/GenBank/DDBJ whole genome shotgun (WGS) entry which is preliminary data.</text>
</comment>
<dbReference type="RefSeq" id="WP_213145961.1">
    <property type="nucleotide sequence ID" value="NZ_JAGYPE020000003.1"/>
</dbReference>
<dbReference type="EMBL" id="JAGYPE010000006">
    <property type="protein sequence ID" value="MBS4186171.1"/>
    <property type="molecule type" value="Genomic_DNA"/>
</dbReference>
<evidence type="ECO:0000313" key="2">
    <source>
        <dbReference type="EMBL" id="MBS4186171.1"/>
    </source>
</evidence>
<feature type="transmembrane region" description="Helical" evidence="1">
    <location>
        <begin position="48"/>
        <end position="73"/>
    </location>
</feature>
<evidence type="ECO:0000256" key="1">
    <source>
        <dbReference type="SAM" id="Phobius"/>
    </source>
</evidence>
<dbReference type="AlphaFoldDB" id="A0A942YC39"/>
<evidence type="ECO:0000313" key="3">
    <source>
        <dbReference type="EMBL" id="MCH6264544.1"/>
    </source>
</evidence>
<dbReference type="EMBL" id="JAGYPE020000003">
    <property type="protein sequence ID" value="MCH6264544.1"/>
    <property type="molecule type" value="Genomic_DNA"/>
</dbReference>
<accession>A0A942YC39</accession>
<dbReference type="Proteomes" id="UP000677265">
    <property type="component" value="Unassembled WGS sequence"/>
</dbReference>
<evidence type="ECO:0000313" key="4">
    <source>
        <dbReference type="Proteomes" id="UP000677265"/>
    </source>
</evidence>
<keyword evidence="1" id="KW-0472">Membrane</keyword>
<keyword evidence="1" id="KW-0812">Transmembrane</keyword>
<feature type="transmembrane region" description="Helical" evidence="1">
    <location>
        <begin position="23"/>
        <end position="42"/>
    </location>
</feature>
<keyword evidence="4" id="KW-1185">Reference proteome</keyword>
<reference evidence="2" key="1">
    <citation type="submission" date="2021-05" db="EMBL/GenBank/DDBJ databases">
        <title>Novel Bacillus species.</title>
        <authorList>
            <person name="Liu G."/>
        </authorList>
    </citation>
    <scope>NUCLEOTIDE SEQUENCE</scope>
    <source>
        <strain evidence="2 4">FJAT-50051</strain>
    </source>
</reference>
<gene>
    <name evidence="3" type="ORF">KHB02_003250</name>
    <name evidence="2" type="ORF">KHB02_32780</name>
</gene>
<sequence length="95" mass="10089">MSSSRSHNDGAIERLRKILNTKLGHMVGVVTKAGVLTVGSVVEVKGDLLILASTFTVIAPGFGGIIPAPIVYIPLEDITQLLDDIDPSKLSLKEH</sequence>